<dbReference type="EMBL" id="LT607756">
    <property type="protein sequence ID" value="SCG85362.1"/>
    <property type="molecule type" value="Genomic_DNA"/>
</dbReference>
<keyword evidence="1" id="KW-0812">Transmembrane</keyword>
<evidence type="ECO:0000256" key="1">
    <source>
        <dbReference type="SAM" id="Phobius"/>
    </source>
</evidence>
<dbReference type="AlphaFoldDB" id="A0A1D3L119"/>
<organism evidence="3 4">
    <name type="scientific">Methanobacterium congolense</name>
    <dbReference type="NCBI Taxonomy" id="118062"/>
    <lineage>
        <taxon>Archaea</taxon>
        <taxon>Methanobacteriati</taxon>
        <taxon>Methanobacteriota</taxon>
        <taxon>Methanomada group</taxon>
        <taxon>Methanobacteria</taxon>
        <taxon>Methanobacteriales</taxon>
        <taxon>Methanobacteriaceae</taxon>
        <taxon>Methanobacterium</taxon>
    </lineage>
</organism>
<dbReference type="CDD" id="cd00060">
    <property type="entry name" value="FHA"/>
    <property type="match status" value="1"/>
</dbReference>
<gene>
    <name evidence="3" type="ORF">MCBB_0796</name>
</gene>
<dbReference type="RefSeq" id="WP_071906539.1">
    <property type="nucleotide sequence ID" value="NZ_LT607756.1"/>
</dbReference>
<dbReference type="Proteomes" id="UP000094707">
    <property type="component" value="Chromosome I"/>
</dbReference>
<evidence type="ECO:0000259" key="2">
    <source>
        <dbReference type="PROSITE" id="PS50006"/>
    </source>
</evidence>
<dbReference type="OrthoDB" id="71479at2157"/>
<evidence type="ECO:0000313" key="3">
    <source>
        <dbReference type="EMBL" id="SCG85362.1"/>
    </source>
</evidence>
<dbReference type="KEGG" id="mcub:MCBB_0796"/>
<name>A0A1D3L119_9EURY</name>
<accession>A0A1D3L119</accession>
<evidence type="ECO:0000313" key="4">
    <source>
        <dbReference type="Proteomes" id="UP000094707"/>
    </source>
</evidence>
<dbReference type="GeneID" id="30411647"/>
<dbReference type="SMART" id="SM00240">
    <property type="entry name" value="FHA"/>
    <property type="match status" value="1"/>
</dbReference>
<dbReference type="PROSITE" id="PS50006">
    <property type="entry name" value="FHA_DOMAIN"/>
    <property type="match status" value="1"/>
</dbReference>
<dbReference type="Pfam" id="PF00498">
    <property type="entry name" value="FHA"/>
    <property type="match status" value="1"/>
</dbReference>
<dbReference type="InterPro" id="IPR008984">
    <property type="entry name" value="SMAD_FHA_dom_sf"/>
</dbReference>
<dbReference type="Gene3D" id="2.60.200.20">
    <property type="match status" value="1"/>
</dbReference>
<dbReference type="STRING" id="118062.MCBB_0796"/>
<proteinExistence type="predicted"/>
<sequence>MSLLDQFWNPSLLNLNTFMIFSVFNMNSMGYWLQNQWLDILFALLLALILGLAVEKIYKHFSPEPKILKNTLTRFTIPTRNHGEIILPNSEKIPIRNDETVLGREDFLGATSPDDLLFVGKEHLKIIRKFDNFFIEDMKTKNGTKINGKALKIHERLKLKDGDRIVVANILNLKYHEKKIDHMN</sequence>
<dbReference type="SUPFAM" id="SSF49879">
    <property type="entry name" value="SMAD/FHA domain"/>
    <property type="match status" value="1"/>
</dbReference>
<feature type="domain" description="FHA" evidence="2">
    <location>
        <begin position="100"/>
        <end position="151"/>
    </location>
</feature>
<feature type="transmembrane region" description="Helical" evidence="1">
    <location>
        <begin position="40"/>
        <end position="58"/>
    </location>
</feature>
<dbReference type="InterPro" id="IPR000253">
    <property type="entry name" value="FHA_dom"/>
</dbReference>
<reference evidence="3 4" key="1">
    <citation type="submission" date="2016-08" db="EMBL/GenBank/DDBJ databases">
        <authorList>
            <person name="Seilhamer J.J."/>
        </authorList>
    </citation>
    <scope>NUCLEOTIDE SEQUENCE [LARGE SCALE GENOMIC DNA]</scope>
    <source>
        <strain evidence="3">Buetzberg</strain>
    </source>
</reference>
<protein>
    <submittedName>
        <fullName evidence="3">Forkhead-associated (FHA) domain</fullName>
    </submittedName>
</protein>
<keyword evidence="1" id="KW-1133">Transmembrane helix</keyword>
<keyword evidence="1" id="KW-0472">Membrane</keyword>
<keyword evidence="4" id="KW-1185">Reference proteome</keyword>